<comment type="caution">
    <text evidence="3">The sequence shown here is derived from an EMBL/GenBank/DDBJ whole genome shotgun (WGS) entry which is preliminary data.</text>
</comment>
<dbReference type="InterPro" id="IPR013517">
    <property type="entry name" value="FG-GAP"/>
</dbReference>
<evidence type="ECO:0008006" key="5">
    <source>
        <dbReference type="Google" id="ProtNLM"/>
    </source>
</evidence>
<dbReference type="InterPro" id="IPR028994">
    <property type="entry name" value="Integrin_alpha_N"/>
</dbReference>
<keyword evidence="2" id="KW-0472">Membrane</keyword>
<accession>A0A8T5GDC3</accession>
<dbReference type="PANTHER" id="PTHR46580">
    <property type="entry name" value="SENSOR KINASE-RELATED"/>
    <property type="match status" value="1"/>
</dbReference>
<name>A0A8T5GDC3_9ARCH</name>
<keyword evidence="2" id="KW-0812">Transmembrane</keyword>
<dbReference type="Pfam" id="PF13517">
    <property type="entry name" value="FG-GAP_3"/>
    <property type="match status" value="1"/>
</dbReference>
<gene>
    <name evidence="3" type="ORF">HON47_00115</name>
</gene>
<protein>
    <recommendedName>
        <fullName evidence="5">VCBS repeat-containing protein</fullName>
    </recommendedName>
</protein>
<keyword evidence="1" id="KW-0732">Signal</keyword>
<evidence type="ECO:0000256" key="2">
    <source>
        <dbReference type="SAM" id="Phobius"/>
    </source>
</evidence>
<reference evidence="3" key="1">
    <citation type="journal article" date="2021" name="ISME J.">
        <title>Mercury methylation by metabolically versatile and cosmopolitan marine bacteria.</title>
        <authorList>
            <person name="Lin H."/>
            <person name="Ascher D.B."/>
            <person name="Myung Y."/>
            <person name="Lamborg C.H."/>
            <person name="Hallam S.J."/>
            <person name="Gionfriddo C.M."/>
            <person name="Holt K.E."/>
            <person name="Moreau J.W."/>
        </authorList>
    </citation>
    <scope>NUCLEOTIDE SEQUENCE</scope>
    <source>
        <strain evidence="3">SI075_bin30</strain>
    </source>
</reference>
<dbReference type="PANTHER" id="PTHR46580:SF4">
    <property type="entry name" value="ATP_GTP-BINDING PROTEIN"/>
    <property type="match status" value="1"/>
</dbReference>
<keyword evidence="2" id="KW-1133">Transmembrane helix</keyword>
<dbReference type="SUPFAM" id="SSF69318">
    <property type="entry name" value="Integrin alpha N-terminal domain"/>
    <property type="match status" value="1"/>
</dbReference>
<feature type="non-terminal residue" evidence="3">
    <location>
        <position position="313"/>
    </location>
</feature>
<dbReference type="AlphaFoldDB" id="A0A8T5GDC3"/>
<organism evidence="3 4">
    <name type="scientific">Candidatus Iainarchaeum sp</name>
    <dbReference type="NCBI Taxonomy" id="3101447"/>
    <lineage>
        <taxon>Archaea</taxon>
        <taxon>Candidatus Iainarchaeota</taxon>
        <taxon>Candidatus Iainarchaeia</taxon>
        <taxon>Candidatus Iainarchaeales</taxon>
        <taxon>Candidatus Iainarchaeaceae</taxon>
        <taxon>Candidatus Iainarchaeum</taxon>
    </lineage>
</organism>
<proteinExistence type="predicted"/>
<dbReference type="Gene3D" id="2.130.10.130">
    <property type="entry name" value="Integrin alpha, N-terminal"/>
    <property type="match status" value="1"/>
</dbReference>
<dbReference type="Proteomes" id="UP000722459">
    <property type="component" value="Unassembled WGS sequence"/>
</dbReference>
<evidence type="ECO:0000313" key="4">
    <source>
        <dbReference type="Proteomes" id="UP000722459"/>
    </source>
</evidence>
<dbReference type="EMBL" id="JABJNZ010000004">
    <property type="protein sequence ID" value="MBT4869965.1"/>
    <property type="molecule type" value="Genomic_DNA"/>
</dbReference>
<evidence type="ECO:0000313" key="3">
    <source>
        <dbReference type="EMBL" id="MBT4869965.1"/>
    </source>
</evidence>
<sequence>MGQIGQSTIEYLVIMAIVIVIGLLVVGTASSFFDSSSSISNITNKINVASGTISISEIAVDDDGDLIGVFQNNSGELLTITSIGVGDDNGTLNENWPSGSTKNIYLEDIEACACDTPGETKICELTIALTNRYGRSYFESITVQVDCVGDSNSGDPVVTPTQPVYLSSCTTISSSGTYILSNDISSIDQNCFTITANDVILNGNSKTISYTNNGSATFASKELSTEIDDTHGLGVGDFDGDGDLDYIAGNNGAANRLYINDGSASFSLEYSTLDSDSTYAIGVGDLDNDNDLDFIAGNYNSQINRVYLNDGSG</sequence>
<evidence type="ECO:0000256" key="1">
    <source>
        <dbReference type="ARBA" id="ARBA00022729"/>
    </source>
</evidence>
<feature type="transmembrane region" description="Helical" evidence="2">
    <location>
        <begin position="12"/>
        <end position="33"/>
    </location>
</feature>